<evidence type="ECO:0000313" key="3">
    <source>
        <dbReference type="Proteomes" id="UP001500187"/>
    </source>
</evidence>
<accession>A0ABP9BQE5</accession>
<dbReference type="EMBL" id="BAABKP010000003">
    <property type="protein sequence ID" value="GAA4797724.1"/>
    <property type="molecule type" value="Genomic_DNA"/>
</dbReference>
<sequence length="211" mass="22365">MNSAFSRRTALKGAAWSGAATLAISAPAAHAVSDYAYYNASSQSGRLSLNSDGNRVLNLFTDLPVAPEPAGFSVGYESGQAVDATAQLARLDYYFAVPAECASAQEPQLLDDCTESWTEPRLVEETVTTAQGVTPDLTGYRLYVTSFTGPSNNPALLDEATATWPGSEISLCMVGRSAEEVTLYAGYVTSFTTDSGFTRDNATLVQQLTVT</sequence>
<feature type="signal peptide" evidence="1">
    <location>
        <begin position="1"/>
        <end position="31"/>
    </location>
</feature>
<dbReference type="Proteomes" id="UP001500187">
    <property type="component" value="Unassembled WGS sequence"/>
</dbReference>
<comment type="caution">
    <text evidence="2">The sequence shown here is derived from an EMBL/GenBank/DDBJ whole genome shotgun (WGS) entry which is preliminary data.</text>
</comment>
<keyword evidence="3" id="KW-1185">Reference proteome</keyword>
<reference evidence="3" key="1">
    <citation type="journal article" date="2019" name="Int. J. Syst. Evol. Microbiol.">
        <title>The Global Catalogue of Microorganisms (GCM) 10K type strain sequencing project: providing services to taxonomists for standard genome sequencing and annotation.</title>
        <authorList>
            <consortium name="The Broad Institute Genomics Platform"/>
            <consortium name="The Broad Institute Genome Sequencing Center for Infectious Disease"/>
            <person name="Wu L."/>
            <person name="Ma J."/>
        </authorList>
    </citation>
    <scope>NUCLEOTIDE SEQUENCE [LARGE SCALE GENOMIC DNA]</scope>
    <source>
        <strain evidence="3">JCM 18541</strain>
    </source>
</reference>
<feature type="chain" id="PRO_5045235684" evidence="1">
    <location>
        <begin position="32"/>
        <end position="211"/>
    </location>
</feature>
<keyword evidence="1" id="KW-0732">Signal</keyword>
<dbReference type="PROSITE" id="PS51318">
    <property type="entry name" value="TAT"/>
    <property type="match status" value="1"/>
</dbReference>
<proteinExistence type="predicted"/>
<evidence type="ECO:0000313" key="2">
    <source>
        <dbReference type="EMBL" id="GAA4797724.1"/>
    </source>
</evidence>
<protein>
    <submittedName>
        <fullName evidence="2">Uncharacterized protein</fullName>
    </submittedName>
</protein>
<name>A0ABP9BQE5_9MICC</name>
<gene>
    <name evidence="2" type="ORF">GCM10023352_16680</name>
</gene>
<dbReference type="RefSeq" id="WP_345446417.1">
    <property type="nucleotide sequence ID" value="NZ_BAABKP010000003.1"/>
</dbReference>
<evidence type="ECO:0000256" key="1">
    <source>
        <dbReference type="SAM" id="SignalP"/>
    </source>
</evidence>
<dbReference type="InterPro" id="IPR006311">
    <property type="entry name" value="TAT_signal"/>
</dbReference>
<organism evidence="2 3">
    <name type="scientific">Rothia endophytica</name>
    <dbReference type="NCBI Taxonomy" id="1324766"/>
    <lineage>
        <taxon>Bacteria</taxon>
        <taxon>Bacillati</taxon>
        <taxon>Actinomycetota</taxon>
        <taxon>Actinomycetes</taxon>
        <taxon>Micrococcales</taxon>
        <taxon>Micrococcaceae</taxon>
        <taxon>Rothia</taxon>
    </lineage>
</organism>